<keyword evidence="6 7" id="KW-0168">Coated pit</keyword>
<evidence type="ECO:0000313" key="11">
    <source>
        <dbReference type="EMBL" id="EAR83583.2"/>
    </source>
</evidence>
<dbReference type="AlphaFoldDB" id="Q22E31"/>
<dbReference type="InterPro" id="IPR002553">
    <property type="entry name" value="Clathrin/coatomer_adapt-like_N"/>
</dbReference>
<evidence type="ECO:0000256" key="7">
    <source>
        <dbReference type="PIRNR" id="PIRNR037091"/>
    </source>
</evidence>
<dbReference type="Proteomes" id="UP000009168">
    <property type="component" value="Unassembled WGS sequence"/>
</dbReference>
<feature type="domain" description="Clathrin/coatomer adaptor adaptin-like N-terminal" evidence="9">
    <location>
        <begin position="28"/>
        <end position="586"/>
    </location>
</feature>
<feature type="binding site" evidence="8">
    <location>
        <position position="48"/>
    </location>
    <ligand>
        <name>a 1,2-diacyl-sn-glycero-3-phospho-(1D-myo-inositol-3,4,5-trisphosphate)</name>
        <dbReference type="ChEBI" id="CHEBI:57836"/>
    </ligand>
</feature>
<keyword evidence="2 7" id="KW-0813">Transport</keyword>
<dbReference type="SUPFAM" id="SSF48371">
    <property type="entry name" value="ARM repeat"/>
    <property type="match status" value="1"/>
</dbReference>
<dbReference type="GO" id="GO:0035615">
    <property type="term" value="F:clathrin adaptor activity"/>
    <property type="evidence" value="ECO:0007669"/>
    <property type="project" value="InterPro"/>
</dbReference>
<proteinExistence type="inferred from homology"/>
<feature type="binding site" evidence="8">
    <location>
        <begin position="52"/>
        <end position="56"/>
    </location>
    <ligand>
        <name>a 1,2-diacyl-sn-glycero-3-phospho-(1D-myo-inositol-3,4,5-trisphosphate)</name>
        <dbReference type="ChEBI" id="CHEBI:57836"/>
    </ligand>
</feature>
<dbReference type="InterPro" id="IPR017104">
    <property type="entry name" value="AP2_complex_asu"/>
</dbReference>
<gene>
    <name evidence="11" type="ORF">TTHERM_00896070</name>
</gene>
<feature type="domain" description="Clathrin adaptor alpha/beta/gamma-adaptin appendage Ig-like subdomain" evidence="10">
    <location>
        <begin position="718"/>
        <end position="797"/>
    </location>
</feature>
<keyword evidence="3 7" id="KW-0254">Endocytosis</keyword>
<evidence type="ECO:0000256" key="1">
    <source>
        <dbReference type="ARBA" id="ARBA00004277"/>
    </source>
</evidence>
<dbReference type="GeneID" id="7835614"/>
<sequence length="958" mass="109266">MSQESMNGLLQFIKDIRQCKNKEQEYSRVAKELAKIRNKFENKGISGYQRKKYVWKMLYIYILGYEIDFGHFQAANLINSSKFSEKYTGYIATGILVNENNSEIYKTIAQSIKQDIQSMNEINQSLAISMIGSLAPKELTEQLDQEIIRIVLGERNCQPQVRKKAILCLLRMYRKYNERYDPTKWVSQTIKMFEGRYFSLGFLSASASFLLGVAQLSSPELFSDVVPKIVKILSKLVLNKECSNDYLYYQTPNPWLQVKLLKILQLYPIPTDENVKKVLLEVLRTLINIDVTKSVNRNNVNHGILFEATSLLIHYGDGIPKKRMDEVIKRLGVFISFREPNFKYLGLETMCKLVHNNEDLIEKHLSTILKSLKSNDISIKRRALELLYLMCNQNTSKRIVEELLGYAEEKADLVIKEELVLKIAILAEKFADNLTWYIDCVIKLISSSGDFVTDDIWFRIIQMIVGFGKESNPELQRYAALKLFTSINIPHAHENLVCIAAFVISEYSPLLVDSGKDPQKIFDVLNRHYSLCSEKGRQMLLNAYAKLAARYSDLRGIVQSIFEVSSEHFDPDLQQRGVEYNALLNEPQQVQQIIFSKQPPFSLDIQGDNPLIKRIYKLKMGSKQEMKDPTVALENQRRAQESVEFLTKSAVGVQALSNTPQAKIPLSNHIENLKNNVLYEINQNSVVVSGSNIISPPPNMNSLSNINQIKNLLSSSIGQVYESNELTVQFKSDYQQHMGKIAMQFESKIGRMENVSFVIANSDQNGLDFNISPIKYDEHPQIMMQVMSTDPRQQMPIGLLAYDVNGQNKRIEIPLPIFTNKFIQRVDMPQDAFDKFWIEYSSGSNSTSHKLDAYIPNPAQINVSINDILKRAGGLLNNVLGLKVMAIPDMNNINVLYGVGQFTYKDVEKNAVKNLPVMIQMEGSEVYKEHLRLSLRGAGHGFPIANLYQIIVSFMGVD</sequence>
<dbReference type="Pfam" id="PF01602">
    <property type="entry name" value="Adaptin_N"/>
    <property type="match status" value="1"/>
</dbReference>
<dbReference type="KEGG" id="tet:TTHERM_00896070"/>
<evidence type="ECO:0000256" key="2">
    <source>
        <dbReference type="ARBA" id="ARBA00022448"/>
    </source>
</evidence>
<keyword evidence="5 7" id="KW-0472">Membrane</keyword>
<organism evidence="11 12">
    <name type="scientific">Tetrahymena thermophila (strain SB210)</name>
    <dbReference type="NCBI Taxonomy" id="312017"/>
    <lineage>
        <taxon>Eukaryota</taxon>
        <taxon>Sar</taxon>
        <taxon>Alveolata</taxon>
        <taxon>Ciliophora</taxon>
        <taxon>Intramacronucleata</taxon>
        <taxon>Oligohymenophorea</taxon>
        <taxon>Hymenostomatida</taxon>
        <taxon>Tetrahymenina</taxon>
        <taxon>Tetrahymenidae</taxon>
        <taxon>Tetrahymena</taxon>
    </lineage>
</organism>
<dbReference type="HOGENOM" id="CLU_003824_1_0_1"/>
<evidence type="ECO:0000256" key="6">
    <source>
        <dbReference type="ARBA" id="ARBA00023176"/>
    </source>
</evidence>
<accession>Q22E31</accession>
<dbReference type="InterPro" id="IPR050840">
    <property type="entry name" value="Adaptor_Complx_Large_Subunit"/>
</dbReference>
<comment type="function">
    <text evidence="7">Adaptins are components of the adaptor complexes which link clathrin to receptors in coated vesicles. Clathrin-associated protein complexes are believed to interact with the cytoplasmic tails of membrane proteins, leading to their selection and concentration.</text>
</comment>
<evidence type="ECO:0000256" key="5">
    <source>
        <dbReference type="ARBA" id="ARBA00023136"/>
    </source>
</evidence>
<dbReference type="Gene3D" id="2.60.40.1230">
    <property type="match status" value="1"/>
</dbReference>
<evidence type="ECO:0000256" key="4">
    <source>
        <dbReference type="ARBA" id="ARBA00022927"/>
    </source>
</evidence>
<dbReference type="SUPFAM" id="SSF49348">
    <property type="entry name" value="Clathrin adaptor appendage domain"/>
    <property type="match status" value="1"/>
</dbReference>
<dbReference type="eggNOG" id="KOG1077">
    <property type="taxonomic scope" value="Eukaryota"/>
</dbReference>
<dbReference type="PIRSF" id="PIRSF037091">
    <property type="entry name" value="AP2_complex_alpha"/>
    <property type="match status" value="1"/>
</dbReference>
<name>Q22E31_TETTS</name>
<dbReference type="InterPro" id="IPR016024">
    <property type="entry name" value="ARM-type_fold"/>
</dbReference>
<dbReference type="Gene3D" id="1.25.10.10">
    <property type="entry name" value="Leucine-rich Repeat Variant"/>
    <property type="match status" value="1"/>
</dbReference>
<dbReference type="InParanoid" id="Q22E31"/>
<dbReference type="Pfam" id="PF02883">
    <property type="entry name" value="Alpha_adaptinC2"/>
    <property type="match status" value="1"/>
</dbReference>
<evidence type="ECO:0000259" key="9">
    <source>
        <dbReference type="Pfam" id="PF01602"/>
    </source>
</evidence>
<evidence type="ECO:0000256" key="3">
    <source>
        <dbReference type="ARBA" id="ARBA00022583"/>
    </source>
</evidence>
<feature type="binding site" evidence="8">
    <location>
        <position position="39"/>
    </location>
    <ligand>
        <name>a 1,2-diacyl-sn-glycero-3-phospho-(1D-myo-inositol-3,4,5-trisphosphate)</name>
        <dbReference type="ChEBI" id="CHEBI:57836"/>
    </ligand>
</feature>
<dbReference type="PANTHER" id="PTHR22780">
    <property type="entry name" value="ADAPTIN, ALPHA/GAMMA/EPSILON"/>
    <property type="match status" value="1"/>
</dbReference>
<protein>
    <recommendedName>
        <fullName evidence="7">AP-2 complex subunit alpha</fullName>
    </recommendedName>
</protein>
<evidence type="ECO:0000256" key="8">
    <source>
        <dbReference type="PIRSR" id="PIRSR037091-1"/>
    </source>
</evidence>
<comment type="similarity">
    <text evidence="7">Belongs to the adaptor complexes large subunit family.</text>
</comment>
<keyword evidence="4 7" id="KW-0653">Protein transport</keyword>
<dbReference type="GO" id="GO:0006886">
    <property type="term" value="P:intracellular protein transport"/>
    <property type="evidence" value="ECO:0007669"/>
    <property type="project" value="UniProtKB-UniRule"/>
</dbReference>
<dbReference type="InterPro" id="IPR008152">
    <property type="entry name" value="Clathrin_a/b/g-adaptin_app_Ig"/>
</dbReference>
<dbReference type="GO" id="GO:0030122">
    <property type="term" value="C:AP-2 adaptor complex"/>
    <property type="evidence" value="ECO:0007669"/>
    <property type="project" value="InterPro"/>
</dbReference>
<evidence type="ECO:0000259" key="10">
    <source>
        <dbReference type="Pfam" id="PF02883"/>
    </source>
</evidence>
<dbReference type="GO" id="GO:0072583">
    <property type="term" value="P:clathrin-dependent endocytosis"/>
    <property type="evidence" value="ECO:0007669"/>
    <property type="project" value="InterPro"/>
</dbReference>
<reference evidence="12" key="1">
    <citation type="journal article" date="2006" name="PLoS Biol.">
        <title>Macronuclear genome sequence of the ciliate Tetrahymena thermophila, a model eukaryote.</title>
        <authorList>
            <person name="Eisen J.A."/>
            <person name="Coyne R.S."/>
            <person name="Wu M."/>
            <person name="Wu D."/>
            <person name="Thiagarajan M."/>
            <person name="Wortman J.R."/>
            <person name="Badger J.H."/>
            <person name="Ren Q."/>
            <person name="Amedeo P."/>
            <person name="Jones K.M."/>
            <person name="Tallon L.J."/>
            <person name="Delcher A.L."/>
            <person name="Salzberg S.L."/>
            <person name="Silva J.C."/>
            <person name="Haas B.J."/>
            <person name="Majoros W.H."/>
            <person name="Farzad M."/>
            <person name="Carlton J.M."/>
            <person name="Smith R.K. Jr."/>
            <person name="Garg J."/>
            <person name="Pearlman R.E."/>
            <person name="Karrer K.M."/>
            <person name="Sun L."/>
            <person name="Manning G."/>
            <person name="Elde N.C."/>
            <person name="Turkewitz A.P."/>
            <person name="Asai D.J."/>
            <person name="Wilkes D.E."/>
            <person name="Wang Y."/>
            <person name="Cai H."/>
            <person name="Collins K."/>
            <person name="Stewart B.A."/>
            <person name="Lee S.R."/>
            <person name="Wilamowska K."/>
            <person name="Weinberg Z."/>
            <person name="Ruzzo W.L."/>
            <person name="Wloga D."/>
            <person name="Gaertig J."/>
            <person name="Frankel J."/>
            <person name="Tsao C.-C."/>
            <person name="Gorovsky M.A."/>
            <person name="Keeling P.J."/>
            <person name="Waller R.F."/>
            <person name="Patron N.J."/>
            <person name="Cherry J.M."/>
            <person name="Stover N.A."/>
            <person name="Krieger C.J."/>
            <person name="del Toro C."/>
            <person name="Ryder H.F."/>
            <person name="Williamson S.C."/>
            <person name="Barbeau R.A."/>
            <person name="Hamilton E.P."/>
            <person name="Orias E."/>
        </authorList>
    </citation>
    <scope>NUCLEOTIDE SEQUENCE [LARGE SCALE GENOMIC DNA]</scope>
    <source>
        <strain evidence="12">SB210</strain>
    </source>
</reference>
<dbReference type="InterPro" id="IPR013041">
    <property type="entry name" value="Clathrin_app_Ig-like_sf"/>
</dbReference>
<dbReference type="EMBL" id="GG662758">
    <property type="protein sequence ID" value="EAR83583.2"/>
    <property type="molecule type" value="Genomic_DNA"/>
</dbReference>
<keyword evidence="12" id="KW-1185">Reference proteome</keyword>
<dbReference type="RefSeq" id="XP_001031246.2">
    <property type="nucleotide sequence ID" value="XM_001031246.2"/>
</dbReference>
<dbReference type="OrthoDB" id="413467at2759"/>
<comment type="subcellular location">
    <subcellularLocation>
        <location evidence="1">Membrane</location>
        <location evidence="1">Coated pit</location>
        <topology evidence="1">Peripheral membrane protein</topology>
        <orientation evidence="1">Cytoplasmic side</orientation>
    </subcellularLocation>
</comment>
<dbReference type="STRING" id="312017.Q22E31"/>
<dbReference type="InterPro" id="IPR011989">
    <property type="entry name" value="ARM-like"/>
</dbReference>
<evidence type="ECO:0000313" key="12">
    <source>
        <dbReference type="Proteomes" id="UP000009168"/>
    </source>
</evidence>